<comment type="subcellular location">
    <subcellularLocation>
        <location evidence="1">Cell membrane</location>
        <topology evidence="1">Multi-pass membrane protein</topology>
    </subcellularLocation>
</comment>
<keyword evidence="8 10" id="KW-0472">Membrane</keyword>
<accession>A0A0G0PUV6</accession>
<evidence type="ECO:0000256" key="11">
    <source>
        <dbReference type="SAM" id="Phobius"/>
    </source>
</evidence>
<protein>
    <recommendedName>
        <fullName evidence="3 10">Cell division protein FtsX</fullName>
    </recommendedName>
</protein>
<feature type="transmembrane region" description="Helical" evidence="11">
    <location>
        <begin position="269"/>
        <end position="298"/>
    </location>
</feature>
<dbReference type="InterPro" id="IPR040690">
    <property type="entry name" value="FtsX_ECD"/>
</dbReference>
<feature type="domain" description="ABC3 transporter permease C-terminal" evidence="12">
    <location>
        <begin position="179"/>
        <end position="304"/>
    </location>
</feature>
<evidence type="ECO:0000256" key="3">
    <source>
        <dbReference type="ARBA" id="ARBA00021907"/>
    </source>
</evidence>
<feature type="transmembrane region" description="Helical" evidence="11">
    <location>
        <begin position="171"/>
        <end position="197"/>
    </location>
</feature>
<evidence type="ECO:0000259" key="13">
    <source>
        <dbReference type="Pfam" id="PF18075"/>
    </source>
</evidence>
<dbReference type="PANTHER" id="PTHR47755:SF1">
    <property type="entry name" value="CELL DIVISION PROTEIN FTSX"/>
    <property type="match status" value="1"/>
</dbReference>
<keyword evidence="7 11" id="KW-1133">Transmembrane helix</keyword>
<evidence type="ECO:0000256" key="9">
    <source>
        <dbReference type="ARBA" id="ARBA00023306"/>
    </source>
</evidence>
<reference evidence="14" key="1">
    <citation type="journal article" date="2015" name="Nature">
        <title>rRNA introns, odd ribosomes, and small enigmatic genomes across a large radiation of phyla.</title>
        <authorList>
            <person name="Brown C.T."/>
            <person name="Hug L.A."/>
            <person name="Thomas B.C."/>
            <person name="Sharon I."/>
            <person name="Castelle C.J."/>
            <person name="Singh A."/>
            <person name="Wilkins M.J."/>
            <person name="Williams K.H."/>
            <person name="Banfield J.F."/>
        </authorList>
    </citation>
    <scope>NUCLEOTIDE SEQUENCE [LARGE SCALE GENOMIC DNA]</scope>
</reference>
<dbReference type="Gene3D" id="3.30.70.3040">
    <property type="match status" value="1"/>
</dbReference>
<dbReference type="InterPro" id="IPR003838">
    <property type="entry name" value="ABC3_permease_C"/>
</dbReference>
<evidence type="ECO:0000256" key="4">
    <source>
        <dbReference type="ARBA" id="ARBA00022475"/>
    </source>
</evidence>
<comment type="caution">
    <text evidence="14">The sequence shown here is derived from an EMBL/GenBank/DDBJ whole genome shotgun (WGS) entry which is preliminary data.</text>
</comment>
<proteinExistence type="inferred from homology"/>
<dbReference type="AlphaFoldDB" id="A0A0G0PUV6"/>
<organism evidence="14">
    <name type="scientific">Candidatus Woesebacteria bacterium GW2011_GWA1_39_8</name>
    <dbReference type="NCBI Taxonomy" id="1618552"/>
    <lineage>
        <taxon>Bacteria</taxon>
        <taxon>Candidatus Woeseibacteriota</taxon>
    </lineage>
</organism>
<dbReference type="InterPro" id="IPR004513">
    <property type="entry name" value="FtsX"/>
</dbReference>
<sequence>MANVHIKSAWGRIRRSPFQALAATFVLSATFFVATILSIVFYSSSQLVNYFETRPQIIAFLQDDATSTEITDLQGKVLKDERVKTVNYVSKEQALEIYKNATSDNPLLTQLINPSIFPASIEVSVTDISYAQDLINELKDEKVVDQVGFTASLGGEENLTDVISRLKTVTFYVRLSGLIFASLLAGTSFLVLMIIIGMRLTTRRGEMEILDLIGATTRFVRSPVILEAVFYAIFGVVVGWTFALVLTLYSTPSLIAYFGEIPILPRDTVGILTLFGAILGGELVAGLLLAMIGSFIAVSRVRKTH</sequence>
<keyword evidence="9 10" id="KW-0131">Cell cycle</keyword>
<keyword evidence="6 11" id="KW-0812">Transmembrane</keyword>
<dbReference type="GO" id="GO:0005886">
    <property type="term" value="C:plasma membrane"/>
    <property type="evidence" value="ECO:0007669"/>
    <property type="project" value="UniProtKB-SubCell"/>
</dbReference>
<evidence type="ECO:0000256" key="5">
    <source>
        <dbReference type="ARBA" id="ARBA00022618"/>
    </source>
</evidence>
<evidence type="ECO:0000313" key="14">
    <source>
        <dbReference type="EMBL" id="KKR28911.1"/>
    </source>
</evidence>
<dbReference type="PIRSF" id="PIRSF003097">
    <property type="entry name" value="FtsX"/>
    <property type="match status" value="1"/>
</dbReference>
<dbReference type="GO" id="GO:0051301">
    <property type="term" value="P:cell division"/>
    <property type="evidence" value="ECO:0007669"/>
    <property type="project" value="UniProtKB-KW"/>
</dbReference>
<comment type="similarity">
    <text evidence="2 10">Belongs to the ABC-4 integral membrane protein family. FtsX subfamily.</text>
</comment>
<evidence type="ECO:0000256" key="10">
    <source>
        <dbReference type="PIRNR" id="PIRNR003097"/>
    </source>
</evidence>
<dbReference type="Pfam" id="PF02687">
    <property type="entry name" value="FtsX"/>
    <property type="match status" value="1"/>
</dbReference>
<dbReference type="PANTHER" id="PTHR47755">
    <property type="entry name" value="CELL DIVISION PROTEIN FTSX"/>
    <property type="match status" value="1"/>
</dbReference>
<evidence type="ECO:0000256" key="1">
    <source>
        <dbReference type="ARBA" id="ARBA00004651"/>
    </source>
</evidence>
<evidence type="ECO:0000259" key="12">
    <source>
        <dbReference type="Pfam" id="PF02687"/>
    </source>
</evidence>
<keyword evidence="4 10" id="KW-1003">Cell membrane</keyword>
<feature type="domain" description="FtsX extracellular" evidence="13">
    <location>
        <begin position="56"/>
        <end position="147"/>
    </location>
</feature>
<dbReference type="EMBL" id="LBXL01000039">
    <property type="protein sequence ID" value="KKR28911.1"/>
    <property type="molecule type" value="Genomic_DNA"/>
</dbReference>
<name>A0A0G0PUV6_9BACT</name>
<evidence type="ECO:0000256" key="7">
    <source>
        <dbReference type="ARBA" id="ARBA00022989"/>
    </source>
</evidence>
<dbReference type="GO" id="GO:0032153">
    <property type="term" value="C:cell division site"/>
    <property type="evidence" value="ECO:0007669"/>
    <property type="project" value="TreeGrafter"/>
</dbReference>
<evidence type="ECO:0000256" key="2">
    <source>
        <dbReference type="ARBA" id="ARBA00007379"/>
    </source>
</evidence>
<dbReference type="Proteomes" id="UP000034793">
    <property type="component" value="Unassembled WGS sequence"/>
</dbReference>
<evidence type="ECO:0000256" key="6">
    <source>
        <dbReference type="ARBA" id="ARBA00022692"/>
    </source>
</evidence>
<feature type="transmembrane region" description="Helical" evidence="11">
    <location>
        <begin position="20"/>
        <end position="42"/>
    </location>
</feature>
<gene>
    <name evidence="14" type="ORF">UT61_C0039G0006</name>
</gene>
<dbReference type="Pfam" id="PF18075">
    <property type="entry name" value="FtsX_ECD"/>
    <property type="match status" value="1"/>
</dbReference>
<feature type="transmembrane region" description="Helical" evidence="11">
    <location>
        <begin position="228"/>
        <end position="249"/>
    </location>
</feature>
<keyword evidence="5 10" id="KW-0132">Cell division</keyword>
<evidence type="ECO:0000256" key="8">
    <source>
        <dbReference type="ARBA" id="ARBA00023136"/>
    </source>
</evidence>